<dbReference type="InterPro" id="IPR036097">
    <property type="entry name" value="HisK_dim/P_sf"/>
</dbReference>
<feature type="transmembrane region" description="Helical" evidence="9">
    <location>
        <begin position="226"/>
        <end position="249"/>
    </location>
</feature>
<dbReference type="SUPFAM" id="SSF47384">
    <property type="entry name" value="Homodimeric domain of signal transducing histidine kinase"/>
    <property type="match status" value="1"/>
</dbReference>
<dbReference type="CDD" id="cd00082">
    <property type="entry name" value="HisKA"/>
    <property type="match status" value="1"/>
</dbReference>
<dbReference type="SMART" id="SM00388">
    <property type="entry name" value="HisKA"/>
    <property type="match status" value="1"/>
</dbReference>
<evidence type="ECO:0000256" key="9">
    <source>
        <dbReference type="SAM" id="Phobius"/>
    </source>
</evidence>
<feature type="transmembrane region" description="Helical" evidence="9">
    <location>
        <begin position="61"/>
        <end position="78"/>
    </location>
</feature>
<keyword evidence="5" id="KW-0597">Phosphoprotein</keyword>
<feature type="transmembrane region" description="Helical" evidence="9">
    <location>
        <begin position="188"/>
        <end position="206"/>
    </location>
</feature>
<evidence type="ECO:0000256" key="8">
    <source>
        <dbReference type="ARBA" id="ARBA00023136"/>
    </source>
</evidence>
<evidence type="ECO:0000313" key="12">
    <source>
        <dbReference type="Proteomes" id="UP000680714"/>
    </source>
</evidence>
<evidence type="ECO:0000313" key="11">
    <source>
        <dbReference type="EMBL" id="MBR9972446.1"/>
    </source>
</evidence>
<evidence type="ECO:0000256" key="2">
    <source>
        <dbReference type="ARBA" id="ARBA00004651"/>
    </source>
</evidence>
<comment type="subcellular location">
    <subcellularLocation>
        <location evidence="2">Cell membrane</location>
        <topology evidence="2">Multi-pass membrane protein</topology>
    </subcellularLocation>
</comment>
<dbReference type="Pfam" id="PF05231">
    <property type="entry name" value="MASE1"/>
    <property type="match status" value="1"/>
</dbReference>
<evidence type="ECO:0000256" key="5">
    <source>
        <dbReference type="ARBA" id="ARBA00022553"/>
    </source>
</evidence>
<dbReference type="PROSITE" id="PS50109">
    <property type="entry name" value="HIS_KIN"/>
    <property type="match status" value="1"/>
</dbReference>
<feature type="transmembrane region" description="Helical" evidence="9">
    <location>
        <begin position="157"/>
        <end position="176"/>
    </location>
</feature>
<keyword evidence="4" id="KW-1003">Cell membrane</keyword>
<comment type="catalytic activity">
    <reaction evidence="1">
        <text>ATP + protein L-histidine = ADP + protein N-phospho-L-histidine.</text>
        <dbReference type="EC" id="2.7.13.3"/>
    </reaction>
</comment>
<dbReference type="InterPro" id="IPR003594">
    <property type="entry name" value="HATPase_dom"/>
</dbReference>
<name>A0ABS5IDF5_9PROT</name>
<feature type="domain" description="Histidine kinase" evidence="10">
    <location>
        <begin position="329"/>
        <end position="542"/>
    </location>
</feature>
<proteinExistence type="predicted"/>
<evidence type="ECO:0000256" key="7">
    <source>
        <dbReference type="ARBA" id="ARBA00022989"/>
    </source>
</evidence>
<feature type="transmembrane region" description="Helical" evidence="9">
    <location>
        <begin position="84"/>
        <end position="105"/>
    </location>
</feature>
<evidence type="ECO:0000256" key="3">
    <source>
        <dbReference type="ARBA" id="ARBA00012438"/>
    </source>
</evidence>
<feature type="transmembrane region" description="Helical" evidence="9">
    <location>
        <begin position="261"/>
        <end position="283"/>
    </location>
</feature>
<dbReference type="InterPro" id="IPR007895">
    <property type="entry name" value="MASE1"/>
</dbReference>
<dbReference type="Gene3D" id="3.30.565.10">
    <property type="entry name" value="Histidine kinase-like ATPase, C-terminal domain"/>
    <property type="match status" value="1"/>
</dbReference>
<gene>
    <name evidence="11" type="ORF">KEC16_12040</name>
</gene>
<comment type="caution">
    <text evidence="11">The sequence shown here is derived from an EMBL/GenBank/DDBJ whole genome shotgun (WGS) entry which is preliminary data.</text>
</comment>
<keyword evidence="6 9" id="KW-0812">Transmembrane</keyword>
<dbReference type="Pfam" id="PF00512">
    <property type="entry name" value="HisKA"/>
    <property type="match status" value="1"/>
</dbReference>
<feature type="transmembrane region" description="Helical" evidence="9">
    <location>
        <begin position="117"/>
        <end position="137"/>
    </location>
</feature>
<keyword evidence="8 9" id="KW-0472">Membrane</keyword>
<dbReference type="Pfam" id="PF02518">
    <property type="entry name" value="HATPase_c"/>
    <property type="match status" value="1"/>
</dbReference>
<organism evidence="11 12">
    <name type="scientific">Magnetospirillum sulfuroxidans</name>
    <dbReference type="NCBI Taxonomy" id="611300"/>
    <lineage>
        <taxon>Bacteria</taxon>
        <taxon>Pseudomonadati</taxon>
        <taxon>Pseudomonadota</taxon>
        <taxon>Alphaproteobacteria</taxon>
        <taxon>Rhodospirillales</taxon>
        <taxon>Rhodospirillaceae</taxon>
        <taxon>Magnetospirillum</taxon>
    </lineage>
</organism>
<dbReference type="EC" id="2.7.13.3" evidence="3"/>
<dbReference type="InterPro" id="IPR005467">
    <property type="entry name" value="His_kinase_dom"/>
</dbReference>
<dbReference type="Gene3D" id="1.10.287.130">
    <property type="match status" value="1"/>
</dbReference>
<dbReference type="InterPro" id="IPR003661">
    <property type="entry name" value="HisK_dim/P_dom"/>
</dbReference>
<keyword evidence="12" id="KW-1185">Reference proteome</keyword>
<dbReference type="InterPro" id="IPR004358">
    <property type="entry name" value="Sig_transdc_His_kin-like_C"/>
</dbReference>
<dbReference type="RefSeq" id="WP_211549215.1">
    <property type="nucleotide sequence ID" value="NZ_JAGTUF010000011.1"/>
</dbReference>
<dbReference type="EMBL" id="JAGTUF010000011">
    <property type="protein sequence ID" value="MBR9972446.1"/>
    <property type="molecule type" value="Genomic_DNA"/>
</dbReference>
<evidence type="ECO:0000259" key="10">
    <source>
        <dbReference type="PROSITE" id="PS50109"/>
    </source>
</evidence>
<feature type="transmembrane region" description="Helical" evidence="9">
    <location>
        <begin position="12"/>
        <end position="29"/>
    </location>
</feature>
<dbReference type="PRINTS" id="PR00344">
    <property type="entry name" value="BCTRLSENSOR"/>
</dbReference>
<reference evidence="11 12" key="1">
    <citation type="submission" date="2021-04" db="EMBL/GenBank/DDBJ databases">
        <title>Magnetospirillum sulfuroxidans sp. nov., a facultative chemolithoautotrophic sulfur-oxidizing alphaproteobacterium isolated from freshwater sediment and proposals for Paramagetospirillum gen. nov., and Magnetospirillaceae fam. nov.</title>
        <authorList>
            <person name="Koziaeva V."/>
            <person name="Geelhoed J.S."/>
            <person name="Sorokin D.Y."/>
            <person name="Grouzdev D.S."/>
        </authorList>
    </citation>
    <scope>NUCLEOTIDE SEQUENCE [LARGE SCALE GENOMIC DNA]</scope>
    <source>
        <strain evidence="11 12">J10</strain>
    </source>
</reference>
<feature type="transmembrane region" description="Helical" evidence="9">
    <location>
        <begin position="35"/>
        <end position="54"/>
    </location>
</feature>
<dbReference type="Proteomes" id="UP000680714">
    <property type="component" value="Unassembled WGS sequence"/>
</dbReference>
<dbReference type="PANTHER" id="PTHR43547:SF2">
    <property type="entry name" value="HYBRID SIGNAL TRANSDUCTION HISTIDINE KINASE C"/>
    <property type="match status" value="1"/>
</dbReference>
<dbReference type="InterPro" id="IPR036890">
    <property type="entry name" value="HATPase_C_sf"/>
</dbReference>
<sequence length="542" mass="58253">MVPPSNRDGLRKAVIIALYPVIWVLAHKAAVAMNVGPGVSVWYPPAGLTFAFLLRFPKFWPLAYAGIGTVVLLGPYAVTTPGAWLSWLIPPTGYVVGVALLRRWLGGPLDLSRQAHIHRFIAASLATPATVAAINVLNFCVDGAIPWSEYGPLAARFFIGDALGIVTLAPTLLLLNRPWRSHFRQKDGRVLFLGLLATALILYLEVAELLLGHDQGRFSYFVMLPVAWNAVAFGVLGAALSTLLANVSITAASLLRPDQAILAGAPYFMLSIGYLSLIIAGAVEDREGALRKLRKQETALDKAYRHFTTHETALDKAYRHFTTHETASKLAHEIRQPLASASTYAQALHTMAERGNVDPAELPEITGRLEREVQRVREIIATNQAQFDQATGRREVLPLAAVMGDVVPLLRQICDDSGVSTQFELDGCTAKILGDRATLQQLAVNLVRNACEAMAATSPRTLVVGLNEENGKAVLRVRDSGLGFAEETLRSGHALFASAKPGGSGFGLPIARAILTAHGGDLEIANNDDGGACVTCWLPVAS</sequence>
<dbReference type="PANTHER" id="PTHR43547">
    <property type="entry name" value="TWO-COMPONENT HISTIDINE KINASE"/>
    <property type="match status" value="1"/>
</dbReference>
<evidence type="ECO:0000256" key="6">
    <source>
        <dbReference type="ARBA" id="ARBA00022692"/>
    </source>
</evidence>
<protein>
    <recommendedName>
        <fullName evidence="3">histidine kinase</fullName>
        <ecNumber evidence="3">2.7.13.3</ecNumber>
    </recommendedName>
</protein>
<dbReference type="SMART" id="SM00387">
    <property type="entry name" value="HATPase_c"/>
    <property type="match status" value="1"/>
</dbReference>
<evidence type="ECO:0000256" key="4">
    <source>
        <dbReference type="ARBA" id="ARBA00022475"/>
    </source>
</evidence>
<evidence type="ECO:0000256" key="1">
    <source>
        <dbReference type="ARBA" id="ARBA00000085"/>
    </source>
</evidence>
<dbReference type="SUPFAM" id="SSF55874">
    <property type="entry name" value="ATPase domain of HSP90 chaperone/DNA topoisomerase II/histidine kinase"/>
    <property type="match status" value="1"/>
</dbReference>
<accession>A0ABS5IDF5</accession>
<keyword evidence="7 9" id="KW-1133">Transmembrane helix</keyword>